<protein>
    <submittedName>
        <fullName evidence="1">Uncharacterized protein</fullName>
    </submittedName>
</protein>
<dbReference type="GeneID" id="92717143"/>
<organism evidence="1 2">
    <name type="scientific">Dialister hominis</name>
    <dbReference type="NCBI Taxonomy" id="2582419"/>
    <lineage>
        <taxon>Bacteria</taxon>
        <taxon>Bacillati</taxon>
        <taxon>Bacillota</taxon>
        <taxon>Negativicutes</taxon>
        <taxon>Veillonellales</taxon>
        <taxon>Veillonellaceae</taxon>
        <taxon>Dialister</taxon>
    </lineage>
</organism>
<dbReference type="Proteomes" id="UP000320585">
    <property type="component" value="Chromosome"/>
</dbReference>
<reference evidence="2" key="1">
    <citation type="submission" date="2019-05" db="EMBL/GenBank/DDBJ databases">
        <title>Complete genome sequencing of Dialister sp. strain 5BBH33.</title>
        <authorList>
            <person name="Sakamoto M."/>
            <person name="Murakami T."/>
            <person name="Mori H."/>
        </authorList>
    </citation>
    <scope>NUCLEOTIDE SEQUENCE [LARGE SCALE GENOMIC DNA]</scope>
    <source>
        <strain evidence="2">5BBH33</strain>
    </source>
</reference>
<dbReference type="EMBL" id="AP019697">
    <property type="protein sequence ID" value="BBK26004.1"/>
    <property type="molecule type" value="Genomic_DNA"/>
</dbReference>
<accession>A0A8D5A5I2</accession>
<sequence length="109" mass="12608">MKKILTGVIGCVFLFIIFSFLFPMSTVKSTVNLYWILNHRPFVTYVDCERVLNRAASKDTVYADVSRYMDEGTYNNLSVKTKSFYHDGQPWDDTVHVIQQQKEKDADAS</sequence>
<name>A0A8D5A5I2_9FIRM</name>
<evidence type="ECO:0000313" key="1">
    <source>
        <dbReference type="EMBL" id="BBK26004.1"/>
    </source>
</evidence>
<proteinExistence type="predicted"/>
<dbReference type="KEGG" id="dho:Dia5BBH33_19390"/>
<gene>
    <name evidence="1" type="ORF">Dia5BBH33_19390</name>
</gene>
<dbReference type="RefSeq" id="WP_144269248.1">
    <property type="nucleotide sequence ID" value="NZ_AP019697.1"/>
</dbReference>
<dbReference type="AlphaFoldDB" id="A0A8D5A5I2"/>
<keyword evidence="2" id="KW-1185">Reference proteome</keyword>
<evidence type="ECO:0000313" key="2">
    <source>
        <dbReference type="Proteomes" id="UP000320585"/>
    </source>
</evidence>